<feature type="compositionally biased region" description="Basic and acidic residues" evidence="1">
    <location>
        <begin position="872"/>
        <end position="885"/>
    </location>
</feature>
<proteinExistence type="predicted"/>
<feature type="compositionally biased region" description="Gly residues" evidence="1">
    <location>
        <begin position="1319"/>
        <end position="1328"/>
    </location>
</feature>
<feature type="compositionally biased region" description="Low complexity" evidence="1">
    <location>
        <begin position="1112"/>
        <end position="1146"/>
    </location>
</feature>
<dbReference type="GeneID" id="18260423"/>
<evidence type="ECO:0000313" key="2">
    <source>
        <dbReference type="EMBL" id="EGS18360.1"/>
    </source>
</evidence>
<evidence type="ECO:0000256" key="1">
    <source>
        <dbReference type="SAM" id="MobiDB-lite"/>
    </source>
</evidence>
<feature type="compositionally biased region" description="Basic and acidic residues" evidence="1">
    <location>
        <begin position="1374"/>
        <end position="1392"/>
    </location>
</feature>
<feature type="compositionally biased region" description="Acidic residues" evidence="1">
    <location>
        <begin position="1249"/>
        <end position="1260"/>
    </location>
</feature>
<dbReference type="KEGG" id="cthr:CTHT_0063850"/>
<feature type="compositionally biased region" description="Polar residues" evidence="1">
    <location>
        <begin position="116"/>
        <end position="125"/>
    </location>
</feature>
<sequence length="1392" mass="151801">MAAAPFDKPGAGSSYAFDIYNDAPSLRASLPPALPSGPCNYTDQTLPRCGCRRFWSRASFSGSGPSAGASGQQDPGAMPSNLAEVCMCSHHACFHEDLPPTTAAQPTQAASGAATNPATQVGQENQRPKGHREPLSPLQDFQSFQMPASLGAALDFNLLEFHNPGSLPRSAAIEEAPRPAESQIPDTCIGWGDLMPPPLIRSDNNHSPMPAQSFVTPPRPPSTASSSQLRYLKPFAGKGLQTLGPPKDARRPAQNADDGDPDATQDAAEVSARDLTPRPDPAALQKLSERVDTHEQRLGSHEQRLESHSQRLDKLESTSFSLVPSHDDCHERYDNVDLRVADLENRVEEMEKRLDDNMSVVASRRGAGADDATASVVSVDSNATVRGGELYTKLQALEATVKQLQAVAPPTYTKPWEVEVVFLPFPLKGIWVSAREFSNRRRSTGDDWTQMPNTLSRSTPDPQSPKFHEWPGQAPDSNALLPKAFPPGKVIDQRLKSRGFIKTILVRGPDFRSVDLAVHEAFVDIFRIATPAPGLREELLAGEYALSRYQALQHPWIPLRKLHKDSRLRFLAPHELITPGLWTFEFLVSSVVMKSTPIQRLYITQPEAYLQDHYIGQVSFESGWTWHKIRQLSRVYPDSQCSGSELSASAKPPESDVPETCWQYHDRLDDPPHQQPPNQSLRLSTHLSRSSAAASSRPSSTEPSFYTGIQSPMMSSASALLRGQSPMPGSSAPIQQRVERKTSVPPRLRLGSVPPEGVGVSMSRAMPSPAQSRRRMSHATPYERRQSPFVSMGGARPSPRPSPRLSYAHAAAGSSLSSSAAAVVAGHGYNKRRFATKSPAPSIIQRNTPRWSRTSLSRSPSLAPSGPYGYDNNRDNRDRERERRGTTPGFYYNTPHSEAVPEHVYGYHRAGSRPPPPPPPPPPVLRSGYEDDGEEEDEEMTDLSCYDDGNGSGTDLYDDDLTAGEENHGRSSGGRSSGRSSRRHSGYYQDEDGDLDFDVYEDMEDDEEEEDELDGIETDGGQPNHYRSLHPEWHGFGSRQRSHRSSYHHHQPQILSSSPQGPLRPEDIPWAGIEDAQEQMHNPHHRSYHNHNSSFADDEDFPMDSDSENHEPTSSSSSSSSSPSSSSSSPSSSTPGPSSASSSFASAQQQPHSHHNRPARRSLSIIEIHEDDPTTTGVSAHDMTTTTTTTTTSGNGSERDDDDDDDDDDDEEEEEEEEEKGSDNESRDLALQDADVDGDAELRGKDEGEREEVEEEDIENDASVSSSPGSSSQAPSEYSSRPPPGAWAVVQQHYHAHQPHHHGHHYHAHGHQRHHSSSNGGGGGGGGKHQLLLGPPLNVGISTTAVPTAGSLPAPAPAAGSGNGGAMTAMGFQIHEDATATEGRREDEGDWP</sequence>
<protein>
    <submittedName>
        <fullName evidence="2">Uncharacterized protein</fullName>
    </submittedName>
</protein>
<feature type="region of interest" description="Disordered" evidence="1">
    <location>
        <begin position="836"/>
        <end position="1335"/>
    </location>
</feature>
<organism evidence="3">
    <name type="scientific">Chaetomium thermophilum (strain DSM 1495 / CBS 144.50 / IMI 039719)</name>
    <name type="common">Thermochaetoides thermophila</name>
    <dbReference type="NCBI Taxonomy" id="759272"/>
    <lineage>
        <taxon>Eukaryota</taxon>
        <taxon>Fungi</taxon>
        <taxon>Dikarya</taxon>
        <taxon>Ascomycota</taxon>
        <taxon>Pezizomycotina</taxon>
        <taxon>Sordariomycetes</taxon>
        <taxon>Sordariomycetidae</taxon>
        <taxon>Sordariales</taxon>
        <taxon>Chaetomiaceae</taxon>
        <taxon>Thermochaetoides</taxon>
    </lineage>
</organism>
<feature type="compositionally biased region" description="Polar residues" evidence="1">
    <location>
        <begin position="707"/>
        <end position="718"/>
    </location>
</feature>
<dbReference type="SUPFAM" id="SSF57997">
    <property type="entry name" value="Tropomyosin"/>
    <property type="match status" value="1"/>
</dbReference>
<feature type="compositionally biased region" description="Low complexity" evidence="1">
    <location>
        <begin position="680"/>
        <end position="704"/>
    </location>
</feature>
<dbReference type="RefSeq" id="XP_006696691.1">
    <property type="nucleotide sequence ID" value="XM_006696628.1"/>
</dbReference>
<feature type="compositionally biased region" description="Polar residues" evidence="1">
    <location>
        <begin position="844"/>
        <end position="862"/>
    </location>
</feature>
<feature type="compositionally biased region" description="Basic residues" evidence="1">
    <location>
        <begin position="1294"/>
        <end position="1316"/>
    </location>
</feature>
<dbReference type="EMBL" id="GL988046">
    <property type="protein sequence ID" value="EGS18360.1"/>
    <property type="molecule type" value="Genomic_DNA"/>
</dbReference>
<feature type="region of interest" description="Disordered" evidence="1">
    <location>
        <begin position="173"/>
        <end position="312"/>
    </location>
</feature>
<feature type="compositionally biased region" description="Acidic residues" evidence="1">
    <location>
        <begin position="930"/>
        <end position="941"/>
    </location>
</feature>
<dbReference type="OMA" id="DDCHERY"/>
<reference evidence="2 3" key="1">
    <citation type="journal article" date="2011" name="Cell">
        <title>Insight into structure and assembly of the nuclear pore complex by utilizing the genome of a eukaryotic thermophile.</title>
        <authorList>
            <person name="Amlacher S."/>
            <person name="Sarges P."/>
            <person name="Flemming D."/>
            <person name="van Noort V."/>
            <person name="Kunze R."/>
            <person name="Devos D.P."/>
            <person name="Arumugam M."/>
            <person name="Bork P."/>
            <person name="Hurt E."/>
        </authorList>
    </citation>
    <scope>NUCLEOTIDE SEQUENCE [LARGE SCALE GENOMIC DNA]</scope>
    <source>
        <strain evidence="3">DSM 1495 / CBS 144.50 / IMI 039719</strain>
    </source>
</reference>
<feature type="compositionally biased region" description="Low complexity" evidence="1">
    <location>
        <begin position="99"/>
        <end position="115"/>
    </location>
</feature>
<dbReference type="OrthoDB" id="5427134at2759"/>
<feature type="compositionally biased region" description="Low complexity" evidence="1">
    <location>
        <begin position="1261"/>
        <end position="1280"/>
    </location>
</feature>
<dbReference type="Proteomes" id="UP000008066">
    <property type="component" value="Unassembled WGS sequence"/>
</dbReference>
<dbReference type="Gene3D" id="1.20.5.340">
    <property type="match status" value="1"/>
</dbReference>
<feature type="region of interest" description="Disordered" evidence="1">
    <location>
        <begin position="1352"/>
        <end position="1392"/>
    </location>
</feature>
<feature type="compositionally biased region" description="Polar residues" evidence="1">
    <location>
        <begin position="446"/>
        <end position="461"/>
    </location>
</feature>
<feature type="compositionally biased region" description="Acidic residues" evidence="1">
    <location>
        <begin position="1199"/>
        <end position="1220"/>
    </location>
</feature>
<dbReference type="HOGENOM" id="CLU_006963_0_0_1"/>
<dbReference type="STRING" id="759272.G0SEI3"/>
<feature type="compositionally biased region" description="Pro residues" evidence="1">
    <location>
        <begin position="913"/>
        <end position="924"/>
    </location>
</feature>
<feature type="region of interest" description="Disordered" evidence="1">
    <location>
        <begin position="442"/>
        <end position="471"/>
    </location>
</feature>
<dbReference type="eggNOG" id="ENOG502RYPA">
    <property type="taxonomic scope" value="Eukaryota"/>
</dbReference>
<feature type="region of interest" description="Disordered" evidence="1">
    <location>
        <begin position="642"/>
        <end position="783"/>
    </location>
</feature>
<name>G0SEI3_CHATD</name>
<evidence type="ECO:0000313" key="3">
    <source>
        <dbReference type="Proteomes" id="UP000008066"/>
    </source>
</evidence>
<keyword evidence="3" id="KW-1185">Reference proteome</keyword>
<feature type="compositionally biased region" description="Basic and acidic residues" evidence="1">
    <location>
        <begin position="287"/>
        <end position="312"/>
    </location>
</feature>
<gene>
    <name evidence="2" type="ORF">CTHT_0063850</name>
</gene>
<feature type="compositionally biased region" description="Acidic residues" evidence="1">
    <location>
        <begin position="1096"/>
        <end position="1106"/>
    </location>
</feature>
<feature type="region of interest" description="Disordered" evidence="1">
    <location>
        <begin position="99"/>
        <end position="137"/>
    </location>
</feature>
<feature type="region of interest" description="Disordered" evidence="1">
    <location>
        <begin position="788"/>
        <end position="807"/>
    </location>
</feature>
<feature type="compositionally biased region" description="Basic and acidic residues" evidence="1">
    <location>
        <begin position="1221"/>
        <end position="1230"/>
    </location>
</feature>
<feature type="compositionally biased region" description="Basic residues" evidence="1">
    <location>
        <begin position="1040"/>
        <end position="1051"/>
    </location>
</feature>
<feature type="compositionally biased region" description="Acidic residues" evidence="1">
    <location>
        <begin position="989"/>
        <end position="1017"/>
    </location>
</feature>
<accession>G0SEI3</accession>